<evidence type="ECO:0000313" key="3">
    <source>
        <dbReference type="Proteomes" id="UP000245119"/>
    </source>
</evidence>
<gene>
    <name evidence="2" type="ORF">C0Q70_19511</name>
</gene>
<feature type="compositionally biased region" description="Acidic residues" evidence="1">
    <location>
        <begin position="68"/>
        <end position="80"/>
    </location>
</feature>
<name>A0A2T7NJK4_POMCA</name>
<dbReference type="AlphaFoldDB" id="A0A2T7NJK4"/>
<feature type="compositionally biased region" description="Acidic residues" evidence="1">
    <location>
        <begin position="21"/>
        <end position="32"/>
    </location>
</feature>
<evidence type="ECO:0000256" key="1">
    <source>
        <dbReference type="SAM" id="MobiDB-lite"/>
    </source>
</evidence>
<evidence type="ECO:0000313" key="2">
    <source>
        <dbReference type="EMBL" id="PVD21338.1"/>
    </source>
</evidence>
<feature type="compositionally biased region" description="Basic and acidic residues" evidence="1">
    <location>
        <begin position="106"/>
        <end position="120"/>
    </location>
</feature>
<keyword evidence="3" id="KW-1185">Reference proteome</keyword>
<organism evidence="2 3">
    <name type="scientific">Pomacea canaliculata</name>
    <name type="common">Golden apple snail</name>
    <dbReference type="NCBI Taxonomy" id="400727"/>
    <lineage>
        <taxon>Eukaryota</taxon>
        <taxon>Metazoa</taxon>
        <taxon>Spiralia</taxon>
        <taxon>Lophotrochozoa</taxon>
        <taxon>Mollusca</taxon>
        <taxon>Gastropoda</taxon>
        <taxon>Caenogastropoda</taxon>
        <taxon>Architaenioglossa</taxon>
        <taxon>Ampullarioidea</taxon>
        <taxon>Ampullariidae</taxon>
        <taxon>Pomacea</taxon>
    </lineage>
</organism>
<proteinExistence type="predicted"/>
<feature type="compositionally biased region" description="Basic and acidic residues" evidence="1">
    <location>
        <begin position="81"/>
        <end position="95"/>
    </location>
</feature>
<sequence length="255" mass="29248">MKVGEVIANRDRESVQKDPRDDDFDDEKDEEAEERRLLKNAIARRVKHGKKRSLLRKRLNMEKRDPTAEENDDYEEDEEAEERRLQKNATSRRDDDFDDEKDEEAEERRLLKNAIARRDDDYDEEEAEERRLQKNATSRRDDEDEEQEERRLRRNAIARRKIKGVVGIANRERPESDSVPVGHLASRTDLAGLFMYNPAGTAPIPRAMAGGATIDAGPAITTALLSLCAGVITTESQLRATIEITYQTLHHPTAP</sequence>
<dbReference type="EMBL" id="PZQS01000012">
    <property type="protein sequence ID" value="PVD21338.1"/>
    <property type="molecule type" value="Genomic_DNA"/>
</dbReference>
<reference evidence="2 3" key="1">
    <citation type="submission" date="2018-04" db="EMBL/GenBank/DDBJ databases">
        <title>The genome of golden apple snail Pomacea canaliculata provides insight into stress tolerance and invasive adaptation.</title>
        <authorList>
            <person name="Liu C."/>
            <person name="Liu B."/>
            <person name="Ren Y."/>
            <person name="Zhang Y."/>
            <person name="Wang H."/>
            <person name="Li S."/>
            <person name="Jiang F."/>
            <person name="Yin L."/>
            <person name="Zhang G."/>
            <person name="Qian W."/>
            <person name="Fan W."/>
        </authorList>
    </citation>
    <scope>NUCLEOTIDE SEQUENCE [LARGE SCALE GENOMIC DNA]</scope>
    <source>
        <strain evidence="2">SZHN2017</strain>
        <tissue evidence="2">Muscle</tissue>
    </source>
</reference>
<protein>
    <submittedName>
        <fullName evidence="2">Uncharacterized protein</fullName>
    </submittedName>
</protein>
<feature type="compositionally biased region" description="Acidic residues" evidence="1">
    <location>
        <begin position="96"/>
        <end position="105"/>
    </location>
</feature>
<feature type="region of interest" description="Disordered" evidence="1">
    <location>
        <begin position="46"/>
        <end position="150"/>
    </location>
</feature>
<dbReference type="Proteomes" id="UP000245119">
    <property type="component" value="Linkage Group LG12"/>
</dbReference>
<accession>A0A2T7NJK4</accession>
<comment type="caution">
    <text evidence="2">The sequence shown here is derived from an EMBL/GenBank/DDBJ whole genome shotgun (WGS) entry which is preliminary data.</text>
</comment>
<feature type="compositionally biased region" description="Basic residues" evidence="1">
    <location>
        <begin position="46"/>
        <end position="58"/>
    </location>
</feature>
<feature type="region of interest" description="Disordered" evidence="1">
    <location>
        <begin position="1"/>
        <end position="33"/>
    </location>
</feature>
<feature type="compositionally biased region" description="Basic and acidic residues" evidence="1">
    <location>
        <begin position="8"/>
        <end position="20"/>
    </location>
</feature>